<dbReference type="RefSeq" id="WP_310035163.1">
    <property type="nucleotide sequence ID" value="NZ_JAVDRL010000018.1"/>
</dbReference>
<dbReference type="PANTHER" id="PTHR12053">
    <property type="entry name" value="PROTEASE FAMILY M28 PLASMA GLUTAMATE CARBOXYPEPTIDASE-RELATED"/>
    <property type="match status" value="1"/>
</dbReference>
<comment type="subunit">
    <text evidence="19">Homodimer. The monomeric form is inactive while the homodimer is active.</text>
</comment>
<keyword evidence="18" id="KW-0458">Lysosome</keyword>
<keyword evidence="8" id="KW-0645">Protease</keyword>
<keyword evidence="7" id="KW-0121">Carboxypeptidase</keyword>
<evidence type="ECO:0000256" key="9">
    <source>
        <dbReference type="ARBA" id="ARBA00022723"/>
    </source>
</evidence>
<dbReference type="Pfam" id="PF04389">
    <property type="entry name" value="Peptidase_M28"/>
    <property type="match status" value="1"/>
</dbReference>
<evidence type="ECO:0000256" key="6">
    <source>
        <dbReference type="ARBA" id="ARBA00022525"/>
    </source>
</evidence>
<gene>
    <name evidence="23" type="ORF">J2800_004789</name>
</gene>
<keyword evidence="6" id="KW-0964">Secreted</keyword>
<keyword evidence="10 21" id="KW-0732">Signal</keyword>
<evidence type="ECO:0000256" key="21">
    <source>
        <dbReference type="SAM" id="SignalP"/>
    </source>
</evidence>
<dbReference type="PANTHER" id="PTHR12053:SF3">
    <property type="entry name" value="CARBOXYPEPTIDASE Q"/>
    <property type="match status" value="1"/>
</dbReference>
<dbReference type="Gene3D" id="3.40.630.10">
    <property type="entry name" value="Zn peptidases"/>
    <property type="match status" value="1"/>
</dbReference>
<accession>A0ABU1N6G7</accession>
<dbReference type="EMBL" id="JAVDRL010000018">
    <property type="protein sequence ID" value="MDR6534019.1"/>
    <property type="molecule type" value="Genomic_DNA"/>
</dbReference>
<evidence type="ECO:0000256" key="16">
    <source>
        <dbReference type="ARBA" id="ARBA00023145"/>
    </source>
</evidence>
<dbReference type="Gene3D" id="3.50.30.30">
    <property type="match status" value="1"/>
</dbReference>
<evidence type="ECO:0000256" key="15">
    <source>
        <dbReference type="ARBA" id="ARBA00023049"/>
    </source>
</evidence>
<evidence type="ECO:0000256" key="4">
    <source>
        <dbReference type="ARBA" id="ARBA00004613"/>
    </source>
</evidence>
<evidence type="ECO:0000256" key="8">
    <source>
        <dbReference type="ARBA" id="ARBA00022670"/>
    </source>
</evidence>
<dbReference type="SUPFAM" id="SSF53187">
    <property type="entry name" value="Zn-dependent exopeptidases"/>
    <property type="match status" value="1"/>
</dbReference>
<evidence type="ECO:0000256" key="18">
    <source>
        <dbReference type="ARBA" id="ARBA00023228"/>
    </source>
</evidence>
<dbReference type="InterPro" id="IPR039866">
    <property type="entry name" value="CPQ"/>
</dbReference>
<evidence type="ECO:0000256" key="13">
    <source>
        <dbReference type="ARBA" id="ARBA00022833"/>
    </source>
</evidence>
<evidence type="ECO:0000313" key="23">
    <source>
        <dbReference type="EMBL" id="MDR6534019.1"/>
    </source>
</evidence>
<keyword evidence="14" id="KW-0333">Golgi apparatus</keyword>
<evidence type="ECO:0000256" key="3">
    <source>
        <dbReference type="ARBA" id="ARBA00004555"/>
    </source>
</evidence>
<keyword evidence="17" id="KW-0325">Glycoprotein</keyword>
<evidence type="ECO:0000256" key="2">
    <source>
        <dbReference type="ARBA" id="ARBA00004371"/>
    </source>
</evidence>
<evidence type="ECO:0000313" key="24">
    <source>
        <dbReference type="Proteomes" id="UP001262754"/>
    </source>
</evidence>
<evidence type="ECO:0000256" key="14">
    <source>
        <dbReference type="ARBA" id="ARBA00023034"/>
    </source>
</evidence>
<comment type="caution">
    <text evidence="23">The sequence shown here is derived from an EMBL/GenBank/DDBJ whole genome shotgun (WGS) entry which is preliminary data.</text>
</comment>
<reference evidence="23 24" key="1">
    <citation type="submission" date="2023-07" db="EMBL/GenBank/DDBJ databases">
        <title>Sorghum-associated microbial communities from plants grown in Nebraska, USA.</title>
        <authorList>
            <person name="Schachtman D."/>
        </authorList>
    </citation>
    <scope>NUCLEOTIDE SEQUENCE [LARGE SCALE GENOMIC DNA]</scope>
    <source>
        <strain evidence="23 24">DS2154</strain>
    </source>
</reference>
<evidence type="ECO:0000256" key="12">
    <source>
        <dbReference type="ARBA" id="ARBA00022824"/>
    </source>
</evidence>
<protein>
    <recommendedName>
        <fullName evidence="5">Carboxypeptidase Q</fullName>
    </recommendedName>
    <alternativeName>
        <fullName evidence="20">Plasma glutamate carboxypeptidase</fullName>
    </alternativeName>
</protein>
<organism evidence="23 24">
    <name type="scientific">Caulobacter rhizosphaerae</name>
    <dbReference type="NCBI Taxonomy" id="2010972"/>
    <lineage>
        <taxon>Bacteria</taxon>
        <taxon>Pseudomonadati</taxon>
        <taxon>Pseudomonadota</taxon>
        <taxon>Alphaproteobacteria</taxon>
        <taxon>Caulobacterales</taxon>
        <taxon>Caulobacteraceae</taxon>
        <taxon>Caulobacter</taxon>
    </lineage>
</organism>
<evidence type="ECO:0000256" key="7">
    <source>
        <dbReference type="ARBA" id="ARBA00022645"/>
    </source>
</evidence>
<evidence type="ECO:0000259" key="22">
    <source>
        <dbReference type="Pfam" id="PF04389"/>
    </source>
</evidence>
<evidence type="ECO:0000256" key="19">
    <source>
        <dbReference type="ARBA" id="ARBA00025833"/>
    </source>
</evidence>
<evidence type="ECO:0000256" key="5">
    <source>
        <dbReference type="ARBA" id="ARBA00014116"/>
    </source>
</evidence>
<feature type="chain" id="PRO_5047493828" description="Carboxypeptidase Q" evidence="21">
    <location>
        <begin position="24"/>
        <end position="469"/>
    </location>
</feature>
<comment type="subcellular location">
    <subcellularLocation>
        <location evidence="1">Endoplasmic reticulum</location>
    </subcellularLocation>
    <subcellularLocation>
        <location evidence="3">Golgi apparatus</location>
    </subcellularLocation>
    <subcellularLocation>
        <location evidence="2">Lysosome</location>
    </subcellularLocation>
    <subcellularLocation>
        <location evidence="4">Secreted</location>
    </subcellularLocation>
</comment>
<feature type="domain" description="Peptidase M28" evidence="22">
    <location>
        <begin position="255"/>
        <end position="444"/>
    </location>
</feature>
<keyword evidence="15" id="KW-0482">Metalloprotease</keyword>
<keyword evidence="12" id="KW-0256">Endoplasmic reticulum</keyword>
<keyword evidence="9" id="KW-0479">Metal-binding</keyword>
<evidence type="ECO:0000256" key="20">
    <source>
        <dbReference type="ARBA" id="ARBA00033328"/>
    </source>
</evidence>
<evidence type="ECO:0000256" key="10">
    <source>
        <dbReference type="ARBA" id="ARBA00022729"/>
    </source>
</evidence>
<keyword evidence="24" id="KW-1185">Reference proteome</keyword>
<proteinExistence type="predicted"/>
<evidence type="ECO:0000256" key="1">
    <source>
        <dbReference type="ARBA" id="ARBA00004240"/>
    </source>
</evidence>
<keyword evidence="16" id="KW-0865">Zymogen</keyword>
<name>A0ABU1N6G7_9CAUL</name>
<dbReference type="Proteomes" id="UP001262754">
    <property type="component" value="Unassembled WGS sequence"/>
</dbReference>
<sequence>MRLFRTLLTAAAVSALMAGASHAQDVKTAEALRDKALLDRTAWDVTEDLTTTIGPRLVGSPAMARAKDWSVAKFKALGFTNVKVEEFAKPSWTRGEESAELVAPYPIKLSIVGLGRTVPTPAGGIEAEVALFKTYAELIAAPESAVKGKIVVITQPMVRAQDGAGYGVAGISRRTGPVEAAKRGAVGLLIRSISTSDSTVPHTGVTAFGDGVVSIPSAALGVPEAEQLERLAAKGPLRIKLKLASTVDPADVAWNISGEIKGSEKPDEVIVIGGHLDSWDVGTGALDDATGVAITTAAAKLIGDLPKHPKRTIRVVMFGSEESGGSSEAYLAAHKDEVPKIVLAGESDSGADHVYSLQIPKGSAGHPAMQTAARVLTALKIYVDRAPPAHAGADIEGLEESGVPVVALNQDASRYFDYHHTMDDTLNKVRPDELAQNVAAWASFIYLVADSDIDFRALSAAAPAAASGH</sequence>
<keyword evidence="13" id="KW-0862">Zinc</keyword>
<evidence type="ECO:0000256" key="17">
    <source>
        <dbReference type="ARBA" id="ARBA00023180"/>
    </source>
</evidence>
<dbReference type="InterPro" id="IPR007484">
    <property type="entry name" value="Peptidase_M28"/>
</dbReference>
<evidence type="ECO:0000256" key="11">
    <source>
        <dbReference type="ARBA" id="ARBA00022801"/>
    </source>
</evidence>
<keyword evidence="11" id="KW-0378">Hydrolase</keyword>
<feature type="signal peptide" evidence="21">
    <location>
        <begin position="1"/>
        <end position="23"/>
    </location>
</feature>